<organism evidence="2 3">
    <name type="scientific">Aphis glycines</name>
    <name type="common">Soybean aphid</name>
    <dbReference type="NCBI Taxonomy" id="307491"/>
    <lineage>
        <taxon>Eukaryota</taxon>
        <taxon>Metazoa</taxon>
        <taxon>Ecdysozoa</taxon>
        <taxon>Arthropoda</taxon>
        <taxon>Hexapoda</taxon>
        <taxon>Insecta</taxon>
        <taxon>Pterygota</taxon>
        <taxon>Neoptera</taxon>
        <taxon>Paraneoptera</taxon>
        <taxon>Hemiptera</taxon>
        <taxon>Sternorrhyncha</taxon>
        <taxon>Aphidomorpha</taxon>
        <taxon>Aphidoidea</taxon>
        <taxon>Aphididae</taxon>
        <taxon>Aphidini</taxon>
        <taxon>Aphis</taxon>
        <taxon>Aphis</taxon>
    </lineage>
</organism>
<feature type="transmembrane region" description="Helical" evidence="1">
    <location>
        <begin position="212"/>
        <end position="245"/>
    </location>
</feature>
<accession>A0A6G0TM02</accession>
<keyword evidence="1" id="KW-0472">Membrane</keyword>
<reference evidence="2 3" key="1">
    <citation type="submission" date="2019-08" db="EMBL/GenBank/DDBJ databases">
        <title>The genome of the soybean aphid Biotype 1, its phylome, world population structure and adaptation to the North American continent.</title>
        <authorList>
            <person name="Giordano R."/>
            <person name="Donthu R.K."/>
            <person name="Hernandez A.G."/>
            <person name="Wright C.L."/>
            <person name="Zimin A.V."/>
        </authorList>
    </citation>
    <scope>NUCLEOTIDE SEQUENCE [LARGE SCALE GENOMIC DNA]</scope>
    <source>
        <tissue evidence="2">Whole aphids</tissue>
    </source>
</reference>
<evidence type="ECO:0000313" key="3">
    <source>
        <dbReference type="Proteomes" id="UP000475862"/>
    </source>
</evidence>
<sequence length="246" mass="29031">MYTIQKYIYYTRTKKKSCRYTYFLKNNKTLSQALRVLTDMNIILYISYTRCTKYAYHISFVHETNNNNNNNNNMPDGYIHIRSCGTLASTEREKNQKNHRKTRTIDVRMSKMFRLIVSIRWGVFRFSRVREKRGKTVGTRILNLNVYFNNIIFFTLTYTQHNNNIHTNDGDDADDGRLEHGHGGRVHLRQFDVWLEGPATAVHVQLLLLRLVLLLLLLLVMVVELLLLLLLVMMMMMVMVVELIYG</sequence>
<evidence type="ECO:0000313" key="2">
    <source>
        <dbReference type="EMBL" id="KAE9535535.1"/>
    </source>
</evidence>
<dbReference type="EMBL" id="VYZN01000025">
    <property type="protein sequence ID" value="KAE9535535.1"/>
    <property type="molecule type" value="Genomic_DNA"/>
</dbReference>
<gene>
    <name evidence="2" type="ORF">AGLY_007436</name>
</gene>
<keyword evidence="3" id="KW-1185">Reference proteome</keyword>
<evidence type="ECO:0000256" key="1">
    <source>
        <dbReference type="SAM" id="Phobius"/>
    </source>
</evidence>
<dbReference type="AlphaFoldDB" id="A0A6G0TM02"/>
<protein>
    <submittedName>
        <fullName evidence="2">Uncharacterized protein</fullName>
    </submittedName>
</protein>
<comment type="caution">
    <text evidence="2">The sequence shown here is derived from an EMBL/GenBank/DDBJ whole genome shotgun (WGS) entry which is preliminary data.</text>
</comment>
<name>A0A6G0TM02_APHGL</name>
<keyword evidence="1" id="KW-0812">Transmembrane</keyword>
<proteinExistence type="predicted"/>
<keyword evidence="1" id="KW-1133">Transmembrane helix</keyword>
<dbReference type="Proteomes" id="UP000475862">
    <property type="component" value="Unassembled WGS sequence"/>
</dbReference>